<feature type="region of interest" description="Disordered" evidence="1">
    <location>
        <begin position="433"/>
        <end position="462"/>
    </location>
</feature>
<keyword evidence="2" id="KW-0812">Transmembrane</keyword>
<name>A0A6J2VPN9_CHACN</name>
<evidence type="ECO:0000313" key="4">
    <source>
        <dbReference type="RefSeq" id="XP_030633988.1"/>
    </source>
</evidence>
<dbReference type="InParanoid" id="A0A6J2VPN9"/>
<feature type="compositionally biased region" description="Polar residues" evidence="1">
    <location>
        <begin position="257"/>
        <end position="274"/>
    </location>
</feature>
<dbReference type="InterPro" id="IPR021454">
    <property type="entry name" value="DUF3105"/>
</dbReference>
<dbReference type="AlphaFoldDB" id="A0A6J2VPN9"/>
<organism evidence="3 4">
    <name type="scientific">Chanos chanos</name>
    <name type="common">Milkfish</name>
    <name type="synonym">Mugil chanos</name>
    <dbReference type="NCBI Taxonomy" id="29144"/>
    <lineage>
        <taxon>Eukaryota</taxon>
        <taxon>Metazoa</taxon>
        <taxon>Chordata</taxon>
        <taxon>Craniata</taxon>
        <taxon>Vertebrata</taxon>
        <taxon>Euteleostomi</taxon>
        <taxon>Actinopterygii</taxon>
        <taxon>Neopterygii</taxon>
        <taxon>Teleostei</taxon>
        <taxon>Ostariophysi</taxon>
        <taxon>Gonorynchiformes</taxon>
        <taxon>Chanidae</taxon>
        <taxon>Chanos</taxon>
    </lineage>
</organism>
<feature type="compositionally biased region" description="Polar residues" evidence="1">
    <location>
        <begin position="206"/>
        <end position="219"/>
    </location>
</feature>
<dbReference type="FunCoup" id="A0A6J2VPN9">
    <property type="interactions" value="506"/>
</dbReference>
<keyword evidence="2" id="KW-0472">Membrane</keyword>
<evidence type="ECO:0000256" key="1">
    <source>
        <dbReference type="SAM" id="MobiDB-lite"/>
    </source>
</evidence>
<protein>
    <submittedName>
        <fullName evidence="4">Uncharacterized protein tp53i13</fullName>
    </submittedName>
</protein>
<dbReference type="PANTHER" id="PTHR34179:SF1">
    <property type="entry name" value="TUMOR PROTEIN P53-INDUCIBLE PROTEIN 13"/>
    <property type="match status" value="1"/>
</dbReference>
<dbReference type="GeneID" id="115815163"/>
<dbReference type="PANTHER" id="PTHR34179">
    <property type="entry name" value="TUMOR PROTEIN P53-INDUCIBLE PROTEIN 13"/>
    <property type="match status" value="1"/>
</dbReference>
<feature type="region of interest" description="Disordered" evidence="1">
    <location>
        <begin position="193"/>
        <end position="225"/>
    </location>
</feature>
<dbReference type="OrthoDB" id="5960270at2759"/>
<feature type="compositionally biased region" description="Basic residues" evidence="1">
    <location>
        <begin position="317"/>
        <end position="330"/>
    </location>
</feature>
<accession>A0A6J2VPN9</accession>
<dbReference type="CTD" id="90313"/>
<reference evidence="4" key="1">
    <citation type="submission" date="2025-08" db="UniProtKB">
        <authorList>
            <consortium name="RefSeq"/>
        </authorList>
    </citation>
    <scope>IDENTIFICATION</scope>
</reference>
<keyword evidence="2" id="KW-1133">Transmembrane helix</keyword>
<sequence>MYFRLPSIDTKYHPKPAYHVCMDTPIIYNHSIPNNGAHRPVWAESGEYLYCPPQRWLHNLKHGAIVFLYHPCASVEGYGRLAAFAHSCLSHYILTAYPWLSKHRPFALVSWGRTLETSHVNALEICEWLLSVSSNISWANANQRPKYSLFLTKSASTKSVGTALRGTNQDLSQQDRIKLLRQCCEDTLSVYEEERNRGRTRRGRAVTQNVTQNANQTVRNESKLNGAAALNRTEPGLVHIQNSTHEPWLNRSLDTKPATSITDSSQKSDSLHLTTDTKEPRENEKKEKTEASKKTDNLNEEKGREVEKPRASENMKPRRKNTSKGSKHRIKTDTEEQKIRAQCSGQQQQHCGLPHTASPIGGAVVRERIPTPRTDEAVWAAAALGFLLVLLTLSVLHTRLYRHWRTPPSLYWQDMNQDYESVADIIRRRLKLPSRRKKRSSSALRRKECPLLLTSSNEEDSD</sequence>
<gene>
    <name evidence="4" type="primary">tp53i13</name>
</gene>
<feature type="compositionally biased region" description="Basic and acidic residues" evidence="1">
    <location>
        <begin position="275"/>
        <end position="316"/>
    </location>
</feature>
<dbReference type="Pfam" id="PF11303">
    <property type="entry name" value="DUF3105"/>
    <property type="match status" value="1"/>
</dbReference>
<dbReference type="Proteomes" id="UP000504632">
    <property type="component" value="Chromosome 6"/>
</dbReference>
<evidence type="ECO:0000256" key="2">
    <source>
        <dbReference type="SAM" id="Phobius"/>
    </source>
</evidence>
<keyword evidence="3" id="KW-1185">Reference proteome</keyword>
<evidence type="ECO:0000313" key="3">
    <source>
        <dbReference type="Proteomes" id="UP000504632"/>
    </source>
</evidence>
<dbReference type="RefSeq" id="XP_030633988.1">
    <property type="nucleotide sequence ID" value="XM_030778128.1"/>
</dbReference>
<proteinExistence type="predicted"/>
<feature type="transmembrane region" description="Helical" evidence="2">
    <location>
        <begin position="377"/>
        <end position="396"/>
    </location>
</feature>
<dbReference type="GO" id="GO:0005737">
    <property type="term" value="C:cytoplasm"/>
    <property type="evidence" value="ECO:0007669"/>
    <property type="project" value="TreeGrafter"/>
</dbReference>
<feature type="region of interest" description="Disordered" evidence="1">
    <location>
        <begin position="248"/>
        <end position="336"/>
    </location>
</feature>